<organism evidence="1 2">
    <name type="scientific">Ferrimonas lipolytica</name>
    <dbReference type="NCBI Taxonomy" id="2724191"/>
    <lineage>
        <taxon>Bacteria</taxon>
        <taxon>Pseudomonadati</taxon>
        <taxon>Pseudomonadota</taxon>
        <taxon>Gammaproteobacteria</taxon>
        <taxon>Alteromonadales</taxon>
        <taxon>Ferrimonadaceae</taxon>
        <taxon>Ferrimonas</taxon>
    </lineage>
</organism>
<keyword evidence="2" id="KW-1185">Reference proteome</keyword>
<sequence>MLNTDQTLESLLKTRFEDAKSIAELRERLRDIEEEIHLVFAEQLSIFADKEKSEQDHHTY</sequence>
<accession>A0A6H1UEA3</accession>
<evidence type="ECO:0000313" key="1">
    <source>
        <dbReference type="EMBL" id="QIZ76122.1"/>
    </source>
</evidence>
<reference evidence="1 2" key="1">
    <citation type="submission" date="2020-04" db="EMBL/GenBank/DDBJ databases">
        <title>Ferrimonas sp. S7 isolated from sea water.</title>
        <authorList>
            <person name="Bae S.S."/>
            <person name="Baek K."/>
        </authorList>
    </citation>
    <scope>NUCLEOTIDE SEQUENCE [LARGE SCALE GENOMIC DNA]</scope>
    <source>
        <strain evidence="1 2">S7</strain>
    </source>
</reference>
<dbReference type="AlphaFoldDB" id="A0A6H1UEA3"/>
<dbReference type="Proteomes" id="UP000501602">
    <property type="component" value="Chromosome"/>
</dbReference>
<evidence type="ECO:0000313" key="2">
    <source>
        <dbReference type="Proteomes" id="UP000501602"/>
    </source>
</evidence>
<name>A0A6H1UEA3_9GAMM</name>
<dbReference type="EMBL" id="CP051180">
    <property type="protein sequence ID" value="QIZ76122.1"/>
    <property type="molecule type" value="Genomic_DNA"/>
</dbReference>
<dbReference type="RefSeq" id="WP_168659382.1">
    <property type="nucleotide sequence ID" value="NZ_CP051180.1"/>
</dbReference>
<proteinExistence type="predicted"/>
<dbReference type="KEGG" id="fes:HER31_03975"/>
<gene>
    <name evidence="1" type="ORF">HER31_03975</name>
</gene>
<protein>
    <submittedName>
        <fullName evidence="1">Uncharacterized protein</fullName>
    </submittedName>
</protein>